<proteinExistence type="predicted"/>
<evidence type="ECO:0000313" key="3">
    <source>
        <dbReference type="Proteomes" id="UP000244722"/>
    </source>
</evidence>
<sequence>MPKGSFDIKVHPRSYALVVHYVPAPLRGAQQLNVTFKLNPNQSSTTFGSGGSAVSHGPRTRGECNNAHTEESPSTASRNAGPPEDYGLRMVGGGNRNEGPWDNPPSARGRIARPGSGDGQTMVELGADQIMTPMTPPRLAYLTRLRFGTHYAREVKTRGTAGD</sequence>
<protein>
    <submittedName>
        <fullName evidence="2">Uncharacterized protein</fullName>
    </submittedName>
</protein>
<feature type="region of interest" description="Disordered" evidence="1">
    <location>
        <begin position="43"/>
        <end position="117"/>
    </location>
</feature>
<evidence type="ECO:0000313" key="2">
    <source>
        <dbReference type="EMBL" id="PUU79701.1"/>
    </source>
</evidence>
<evidence type="ECO:0000256" key="1">
    <source>
        <dbReference type="SAM" id="MobiDB-lite"/>
    </source>
</evidence>
<accession>A0A2T6ZW36</accession>
<name>A0A2T6ZW36_TUBBO</name>
<gene>
    <name evidence="2" type="ORF">B9Z19DRAFT_1192413</name>
</gene>
<comment type="caution">
    <text evidence="2">The sequence shown here is derived from an EMBL/GenBank/DDBJ whole genome shotgun (WGS) entry which is preliminary data.</text>
</comment>
<dbReference type="AlphaFoldDB" id="A0A2T6ZW36"/>
<organism evidence="2 3">
    <name type="scientific">Tuber borchii</name>
    <name type="common">White truffle</name>
    <dbReference type="NCBI Taxonomy" id="42251"/>
    <lineage>
        <taxon>Eukaryota</taxon>
        <taxon>Fungi</taxon>
        <taxon>Dikarya</taxon>
        <taxon>Ascomycota</taxon>
        <taxon>Pezizomycotina</taxon>
        <taxon>Pezizomycetes</taxon>
        <taxon>Pezizales</taxon>
        <taxon>Tuberaceae</taxon>
        <taxon>Tuber</taxon>
    </lineage>
</organism>
<dbReference type="EMBL" id="NESQ01000084">
    <property type="protein sequence ID" value="PUU79701.1"/>
    <property type="molecule type" value="Genomic_DNA"/>
</dbReference>
<dbReference type="Proteomes" id="UP000244722">
    <property type="component" value="Unassembled WGS sequence"/>
</dbReference>
<keyword evidence="3" id="KW-1185">Reference proteome</keyword>
<reference evidence="2 3" key="1">
    <citation type="submission" date="2017-04" db="EMBL/GenBank/DDBJ databases">
        <title>Draft genome sequence of Tuber borchii Vittad., a whitish edible truffle.</title>
        <authorList>
            <consortium name="DOE Joint Genome Institute"/>
            <person name="Murat C."/>
            <person name="Kuo A."/>
            <person name="Barry K.W."/>
            <person name="Clum A."/>
            <person name="Dockter R.B."/>
            <person name="Fauchery L."/>
            <person name="Iotti M."/>
            <person name="Kohler A."/>
            <person name="Labutti K."/>
            <person name="Lindquist E.A."/>
            <person name="Lipzen A."/>
            <person name="Ohm R.A."/>
            <person name="Wang M."/>
            <person name="Grigoriev I.V."/>
            <person name="Zambonelli A."/>
            <person name="Martin F.M."/>
        </authorList>
    </citation>
    <scope>NUCLEOTIDE SEQUENCE [LARGE SCALE GENOMIC DNA]</scope>
    <source>
        <strain evidence="2 3">Tbo3840</strain>
    </source>
</reference>